<protein>
    <recommendedName>
        <fullName evidence="4">NET domain-containing protein</fullName>
    </recommendedName>
</protein>
<sequence>MSTPKKSDEKHGQVMDLLRKHLPLDDKNEMKSVDAKFQQLFKQHPPSYEEKRTICQIDKEFIKKIGNYILEKNKLTNQISESQMYRSISKNITLFKYVVVSMESSPYSNDVKQFAEKFVKTKTSPKPLPIPQINLNKTSNSNKTEQKSPKPKDQDSKTTKICKVKTEEDKKEVKPIDQKKSDIDDKAQSHVGNANDLFFEDEDDEGSFLYEDEDNPLGYIYYFP</sequence>
<proteinExistence type="predicted"/>
<evidence type="ECO:0000313" key="3">
    <source>
        <dbReference type="Proteomes" id="UP001470230"/>
    </source>
</evidence>
<feature type="compositionally biased region" description="Basic and acidic residues" evidence="1">
    <location>
        <begin position="144"/>
        <end position="188"/>
    </location>
</feature>
<organism evidence="2 3">
    <name type="scientific">Tritrichomonas musculus</name>
    <dbReference type="NCBI Taxonomy" id="1915356"/>
    <lineage>
        <taxon>Eukaryota</taxon>
        <taxon>Metamonada</taxon>
        <taxon>Parabasalia</taxon>
        <taxon>Tritrichomonadida</taxon>
        <taxon>Tritrichomonadidae</taxon>
        <taxon>Tritrichomonas</taxon>
    </lineage>
</organism>
<name>A0ABR2KAG8_9EUKA</name>
<evidence type="ECO:0000256" key="1">
    <source>
        <dbReference type="SAM" id="MobiDB-lite"/>
    </source>
</evidence>
<keyword evidence="3" id="KW-1185">Reference proteome</keyword>
<comment type="caution">
    <text evidence="2">The sequence shown here is derived from an EMBL/GenBank/DDBJ whole genome shotgun (WGS) entry which is preliminary data.</text>
</comment>
<dbReference type="Proteomes" id="UP001470230">
    <property type="component" value="Unassembled WGS sequence"/>
</dbReference>
<accession>A0ABR2KAG8</accession>
<evidence type="ECO:0008006" key="4">
    <source>
        <dbReference type="Google" id="ProtNLM"/>
    </source>
</evidence>
<gene>
    <name evidence="2" type="ORF">M9Y10_039139</name>
</gene>
<feature type="compositionally biased region" description="Polar residues" evidence="1">
    <location>
        <begin position="133"/>
        <end position="143"/>
    </location>
</feature>
<evidence type="ECO:0000313" key="2">
    <source>
        <dbReference type="EMBL" id="KAK8888079.1"/>
    </source>
</evidence>
<reference evidence="2 3" key="1">
    <citation type="submission" date="2024-04" db="EMBL/GenBank/DDBJ databases">
        <title>Tritrichomonas musculus Genome.</title>
        <authorList>
            <person name="Alves-Ferreira E."/>
            <person name="Grigg M."/>
            <person name="Lorenzi H."/>
            <person name="Galac M."/>
        </authorList>
    </citation>
    <scope>NUCLEOTIDE SEQUENCE [LARGE SCALE GENOMIC DNA]</scope>
    <source>
        <strain evidence="2 3">EAF2021</strain>
    </source>
</reference>
<dbReference type="EMBL" id="JAPFFF010000006">
    <property type="protein sequence ID" value="KAK8888079.1"/>
    <property type="molecule type" value="Genomic_DNA"/>
</dbReference>
<feature type="region of interest" description="Disordered" evidence="1">
    <location>
        <begin position="125"/>
        <end position="198"/>
    </location>
</feature>